<proteinExistence type="predicted"/>
<gene>
    <name evidence="2" type="ORF">BP5553_01192</name>
</gene>
<dbReference type="Proteomes" id="UP000254866">
    <property type="component" value="Unassembled WGS sequence"/>
</dbReference>
<dbReference type="EMBL" id="NPIC01000001">
    <property type="protein sequence ID" value="RDL41213.1"/>
    <property type="molecule type" value="Genomic_DNA"/>
</dbReference>
<keyword evidence="3" id="KW-1185">Reference proteome</keyword>
<name>A0A370U0C9_9HELO</name>
<dbReference type="AlphaFoldDB" id="A0A370U0C9"/>
<evidence type="ECO:0000313" key="2">
    <source>
        <dbReference type="EMBL" id="RDL41213.1"/>
    </source>
</evidence>
<sequence length="399" mass="46231">MAITCDICAIYLFICCIGVLRARRVGTQADKPQAIEQHVEEGLIHDPPTMEPQVIEHQVAQPGFDGLGGHWPRVSIPNHQSQSGVVPQVYHTVKLIHMATKECLKNTMEEVFLNTIKTNSTGSLTEEERRCPICLDEIEEFVPGQILLETHSAATLQCPKGHFFGHWSLDELNYRVDIDLFFEISQQDWVQQLVVTLLGFQAVDSIEDTAECLERGRIILRALCSRAMRSRWPSNIQGSRVKDILDRAAVRYTEPAQLQRWSDWQFEQTFGALSEDIVDMAVHIRWDEYLPSSQRNTAEFWTNECLERRWTERKTIPLNPNRWVSEERAARIAYQQLRKRKGAYGQGDGDMDEYLIQRMNLLLMFLTPMFYHTHPILPRQYDVMLDHRDSLAQLTGRRH</sequence>
<evidence type="ECO:0000313" key="3">
    <source>
        <dbReference type="Proteomes" id="UP000254866"/>
    </source>
</evidence>
<protein>
    <recommendedName>
        <fullName evidence="4">RING-type domain-containing protein</fullName>
    </recommendedName>
</protein>
<comment type="caution">
    <text evidence="2">The sequence shown here is derived from an EMBL/GenBank/DDBJ whole genome shotgun (WGS) entry which is preliminary data.</text>
</comment>
<dbReference type="RefSeq" id="XP_031873869.1">
    <property type="nucleotide sequence ID" value="XM_032009815.1"/>
</dbReference>
<dbReference type="OrthoDB" id="8062037at2759"/>
<evidence type="ECO:0008006" key="4">
    <source>
        <dbReference type="Google" id="ProtNLM"/>
    </source>
</evidence>
<accession>A0A370U0C9</accession>
<dbReference type="GeneID" id="43594041"/>
<feature type="chain" id="PRO_5016653982" description="RING-type domain-containing protein" evidence="1">
    <location>
        <begin position="23"/>
        <end position="399"/>
    </location>
</feature>
<evidence type="ECO:0000256" key="1">
    <source>
        <dbReference type="SAM" id="SignalP"/>
    </source>
</evidence>
<organism evidence="2 3">
    <name type="scientific">Venustampulla echinocandica</name>
    <dbReference type="NCBI Taxonomy" id="2656787"/>
    <lineage>
        <taxon>Eukaryota</taxon>
        <taxon>Fungi</taxon>
        <taxon>Dikarya</taxon>
        <taxon>Ascomycota</taxon>
        <taxon>Pezizomycotina</taxon>
        <taxon>Leotiomycetes</taxon>
        <taxon>Helotiales</taxon>
        <taxon>Pleuroascaceae</taxon>
        <taxon>Venustampulla</taxon>
    </lineage>
</organism>
<feature type="signal peptide" evidence="1">
    <location>
        <begin position="1"/>
        <end position="22"/>
    </location>
</feature>
<reference evidence="2 3" key="1">
    <citation type="journal article" date="2018" name="IMA Fungus">
        <title>IMA Genome-F 9: Draft genome sequence of Annulohypoxylon stygium, Aspergillus mulundensis, Berkeleyomyces basicola (syn. Thielaviopsis basicola), Ceratocystis smalleyi, two Cercospora beticola strains, Coleophoma cylindrospora, Fusarium fracticaudum, Phialophora cf. hyalina, and Morchella septimelata.</title>
        <authorList>
            <person name="Wingfield B.D."/>
            <person name="Bills G.F."/>
            <person name="Dong Y."/>
            <person name="Huang W."/>
            <person name="Nel W.J."/>
            <person name="Swalarsk-Parry B.S."/>
            <person name="Vaghefi N."/>
            <person name="Wilken P.M."/>
            <person name="An Z."/>
            <person name="de Beer Z.W."/>
            <person name="De Vos L."/>
            <person name="Chen L."/>
            <person name="Duong T.A."/>
            <person name="Gao Y."/>
            <person name="Hammerbacher A."/>
            <person name="Kikkert J.R."/>
            <person name="Li Y."/>
            <person name="Li H."/>
            <person name="Li K."/>
            <person name="Li Q."/>
            <person name="Liu X."/>
            <person name="Ma X."/>
            <person name="Naidoo K."/>
            <person name="Pethybridge S.J."/>
            <person name="Sun J."/>
            <person name="Steenkamp E.T."/>
            <person name="van der Nest M.A."/>
            <person name="van Wyk S."/>
            <person name="Wingfield M.J."/>
            <person name="Xiong C."/>
            <person name="Yue Q."/>
            <person name="Zhang X."/>
        </authorList>
    </citation>
    <scope>NUCLEOTIDE SEQUENCE [LARGE SCALE GENOMIC DNA]</scope>
    <source>
        <strain evidence="2 3">BP 5553</strain>
    </source>
</reference>
<keyword evidence="1" id="KW-0732">Signal</keyword>